<dbReference type="OrthoDB" id="5865326at2759"/>
<dbReference type="InterPro" id="IPR000477">
    <property type="entry name" value="RT_dom"/>
</dbReference>
<keyword evidence="3" id="KW-1185">Reference proteome</keyword>
<dbReference type="STRING" id="53326.A0A016W6M5"/>
<dbReference type="EMBL" id="JARK01001337">
    <property type="protein sequence ID" value="EYC34643.1"/>
    <property type="molecule type" value="Genomic_DNA"/>
</dbReference>
<comment type="caution">
    <text evidence="2">The sequence shown here is derived from an EMBL/GenBank/DDBJ whole genome shotgun (WGS) entry which is preliminary data.</text>
</comment>
<dbReference type="PANTHER" id="PTHR47027">
    <property type="entry name" value="REVERSE TRANSCRIPTASE DOMAIN-CONTAINING PROTEIN"/>
    <property type="match status" value="1"/>
</dbReference>
<proteinExistence type="predicted"/>
<dbReference type="PROSITE" id="PS50878">
    <property type="entry name" value="RT_POL"/>
    <property type="match status" value="1"/>
</dbReference>
<evidence type="ECO:0000313" key="2">
    <source>
        <dbReference type="EMBL" id="EYC34643.1"/>
    </source>
</evidence>
<dbReference type="Pfam" id="PF00078">
    <property type="entry name" value="RVT_1"/>
    <property type="match status" value="1"/>
</dbReference>
<protein>
    <recommendedName>
        <fullName evidence="1">Reverse transcriptase domain-containing protein</fullName>
    </recommendedName>
</protein>
<dbReference type="PANTHER" id="PTHR47027:SF25">
    <property type="entry name" value="REVERSE TRANSCRIPTASE DOMAIN-CONTAINING PROTEIN"/>
    <property type="match status" value="1"/>
</dbReference>
<accession>A0A016W6M5</accession>
<reference evidence="3" key="1">
    <citation type="journal article" date="2015" name="Nat. Genet.">
        <title>The genome and transcriptome of the zoonotic hookworm Ancylostoma ceylanicum identify infection-specific gene families.</title>
        <authorList>
            <person name="Schwarz E.M."/>
            <person name="Hu Y."/>
            <person name="Antoshechkin I."/>
            <person name="Miller M.M."/>
            <person name="Sternberg P.W."/>
            <person name="Aroian R.V."/>
        </authorList>
    </citation>
    <scope>NUCLEOTIDE SEQUENCE</scope>
    <source>
        <strain evidence="3">HY135</strain>
    </source>
</reference>
<sequence>MRKAIKPGKVGMSSDNHGRLMDLDYADDIALLAESDSRLQEATSSLNQEATKIGLRISAEKSKVMKIGIEHTPININVGTTQTENVTNDKFTYLGSTVSYVGDADIDILTAIAKAAAVFRRLQSLWATTFISDNIKLRLYVSIVVPMAIYASETWKTSASAIKKINGFHLGCLRRVMKIRYVDHVTNQKVLRRSSTTGLHYHRTTSTQAC</sequence>
<evidence type="ECO:0000259" key="1">
    <source>
        <dbReference type="PROSITE" id="PS50878"/>
    </source>
</evidence>
<evidence type="ECO:0000313" key="3">
    <source>
        <dbReference type="Proteomes" id="UP000024635"/>
    </source>
</evidence>
<feature type="domain" description="Reverse transcriptase" evidence="1">
    <location>
        <begin position="1"/>
        <end position="98"/>
    </location>
</feature>
<name>A0A016W6M5_9BILA</name>
<dbReference type="Proteomes" id="UP000024635">
    <property type="component" value="Unassembled WGS sequence"/>
</dbReference>
<organism evidence="2 3">
    <name type="scientific">Ancylostoma ceylanicum</name>
    <dbReference type="NCBI Taxonomy" id="53326"/>
    <lineage>
        <taxon>Eukaryota</taxon>
        <taxon>Metazoa</taxon>
        <taxon>Ecdysozoa</taxon>
        <taxon>Nematoda</taxon>
        <taxon>Chromadorea</taxon>
        <taxon>Rhabditida</taxon>
        <taxon>Rhabditina</taxon>
        <taxon>Rhabditomorpha</taxon>
        <taxon>Strongyloidea</taxon>
        <taxon>Ancylostomatidae</taxon>
        <taxon>Ancylostomatinae</taxon>
        <taxon>Ancylostoma</taxon>
    </lineage>
</organism>
<dbReference type="AlphaFoldDB" id="A0A016W6M5"/>
<gene>
    <name evidence="2" type="primary">Acey_s0001.g71</name>
    <name evidence="2" type="ORF">Y032_0001g71</name>
</gene>